<gene>
    <name evidence="13" type="primary">ATP5IF1</name>
</gene>
<dbReference type="Gene3D" id="1.20.5.500">
    <property type="entry name" value="Single helix bin"/>
    <property type="match status" value="2"/>
</dbReference>
<evidence type="ECO:0000256" key="7">
    <source>
        <dbReference type="ARBA" id="ARBA00026043"/>
    </source>
</evidence>
<evidence type="ECO:0000256" key="2">
    <source>
        <dbReference type="ARBA" id="ARBA00010901"/>
    </source>
</evidence>
<evidence type="ECO:0000313" key="13">
    <source>
        <dbReference type="RefSeq" id="XP_006196929.1"/>
    </source>
</evidence>
<reference evidence="13" key="1">
    <citation type="submission" date="2025-08" db="UniProtKB">
        <authorList>
            <consortium name="RefSeq"/>
        </authorList>
    </citation>
    <scope>IDENTIFICATION</scope>
</reference>
<keyword evidence="5 10" id="KW-0175">Coiled coil</keyword>
<comment type="subcellular location">
    <subcellularLocation>
        <location evidence="1 9">Mitochondrion</location>
    </subcellularLocation>
</comment>
<dbReference type="FunCoup" id="A0A6I9HXJ5">
    <property type="interactions" value="692"/>
</dbReference>
<dbReference type="Proteomes" id="UP001652581">
    <property type="component" value="Chromosome 13"/>
</dbReference>
<dbReference type="FunFam" id="1.20.5.500:FF:000003">
    <property type="entry name" value="ATPase inhibitor B, mitochondrial"/>
    <property type="match status" value="1"/>
</dbReference>
<comment type="function">
    <text evidence="8">Endogenous F(1)F(o)-ATPase inhibitor limiting ATP depletion when the mitochondrial membrane potential falls below a threshold and the F(1)F(o)-ATP synthase starts hydrolyzing ATP to pump protons out of the mitochondrial matrix. Required to avoid the consumption of cellular ATP when the F(1)F(o)-ATP synthase enzyme acts as an ATP hydrolase. Indirectly acts as a regulator of heme synthesis in erythroid tissues: regulates heme synthesis by modulating the mitochondrial pH and redox potential, allowing FECH to efficiently catalyze the incorporation of iron into protoporphyrin IX to produce heme.</text>
</comment>
<comment type="domain">
    <text evidence="9">Forms an alpha-helical dimer with monomers associated via an antiparallel alpha-helical coiled coil, leaving each N-terminal inhibitory region accessible for interaction with an F1 catalytic domain. The inhibitory N-terminal region binds the alpha(ADP-bound)-beta(ADP-bound) (ATP5F1A-ATP5F1B) interface of F1-ATPase, and also contact the central gamma subunit (ATP5F1C). This dimeric state is favored by pH values below 7.0, and at higher values the dimers associate to form inactive homotetramer, where the inhibitory region is occluded, masking its inhibitory activity.</text>
</comment>
<evidence type="ECO:0000256" key="10">
    <source>
        <dbReference type="SAM" id="Coils"/>
    </source>
</evidence>
<feature type="region of interest" description="Disordered" evidence="11">
    <location>
        <begin position="24"/>
        <end position="55"/>
    </location>
</feature>
<dbReference type="Pfam" id="PF04568">
    <property type="entry name" value="IATP"/>
    <property type="match status" value="1"/>
</dbReference>
<dbReference type="InParanoid" id="A0A6I9HXJ5"/>
<dbReference type="PANTHER" id="PTHR48417:SF1">
    <property type="entry name" value="ATP SYNTHASE F1 SUBUNIT EPSILON"/>
    <property type="match status" value="1"/>
</dbReference>
<evidence type="ECO:0000256" key="11">
    <source>
        <dbReference type="SAM" id="MobiDB-lite"/>
    </source>
</evidence>
<dbReference type="RefSeq" id="XP_006196929.1">
    <property type="nucleotide sequence ID" value="XM_006196867.3"/>
</dbReference>
<dbReference type="SUPFAM" id="SSF64602">
    <property type="entry name" value="F1 ATPase inhibitor, IF1, C-terminal domain"/>
    <property type="match status" value="1"/>
</dbReference>
<sequence length="108" mass="12540">MATTALAVRTRFGVWSVWAMQGRGFSSDRPDSVRPSEGAVRDAGGAFGKREQAEEERYFRARTREQLAALKKHHENEISHHHQEIEHLQKEIERHKQAIKKLKQHDDD</sequence>
<name>A0A6I9HXJ5_VICPA</name>
<dbReference type="CTD" id="93974"/>
<feature type="coiled-coil region" evidence="10">
    <location>
        <begin position="71"/>
        <end position="108"/>
    </location>
</feature>
<evidence type="ECO:0000256" key="6">
    <source>
        <dbReference type="ARBA" id="ARBA00023128"/>
    </source>
</evidence>
<organism evidence="12 13">
    <name type="scientific">Vicugna pacos</name>
    <name type="common">Alpaca</name>
    <name type="synonym">Lama pacos</name>
    <dbReference type="NCBI Taxonomy" id="30538"/>
    <lineage>
        <taxon>Eukaryota</taxon>
        <taxon>Metazoa</taxon>
        <taxon>Chordata</taxon>
        <taxon>Craniata</taxon>
        <taxon>Vertebrata</taxon>
        <taxon>Euteleostomi</taxon>
        <taxon>Mammalia</taxon>
        <taxon>Eutheria</taxon>
        <taxon>Laurasiatheria</taxon>
        <taxon>Artiodactyla</taxon>
        <taxon>Tylopoda</taxon>
        <taxon>Camelidae</taxon>
        <taxon>Vicugna</taxon>
    </lineage>
</organism>
<dbReference type="GO" id="GO:0042030">
    <property type="term" value="F:ATPase inhibitor activity"/>
    <property type="evidence" value="ECO:0007669"/>
    <property type="project" value="UniProtKB-UniRule"/>
</dbReference>
<keyword evidence="6 9" id="KW-0496">Mitochondrion</keyword>
<accession>A0A6I9HXJ5</accession>
<dbReference type="PANTHER" id="PTHR48417">
    <property type="entry name" value="ATP SYNTHASE F1 SUBUNIT EPSILON"/>
    <property type="match status" value="1"/>
</dbReference>
<evidence type="ECO:0000256" key="9">
    <source>
        <dbReference type="RuleBase" id="RU368087"/>
    </source>
</evidence>
<dbReference type="KEGG" id="vpc:102538106"/>
<keyword evidence="12" id="KW-1185">Reference proteome</keyword>
<evidence type="ECO:0000256" key="5">
    <source>
        <dbReference type="ARBA" id="ARBA00023054"/>
    </source>
</evidence>
<dbReference type="InterPro" id="IPR007648">
    <property type="entry name" value="ATPase_inhibitor_mt"/>
</dbReference>
<dbReference type="FunFam" id="1.20.5.500:FF:000004">
    <property type="entry name" value="ATPase inhibitor A, mitochondrial"/>
    <property type="match status" value="1"/>
</dbReference>
<evidence type="ECO:0000256" key="3">
    <source>
        <dbReference type="ARBA" id="ARBA00019626"/>
    </source>
</evidence>
<comment type="subunit">
    <text evidence="7 9">Homodimer; represents the active form and is present at a pH value below 6.5. Homotetramer; represents the inactive form and is present at a pH value above 7.0.</text>
</comment>
<evidence type="ECO:0000313" key="12">
    <source>
        <dbReference type="Proteomes" id="UP001652581"/>
    </source>
</evidence>
<keyword evidence="4" id="KW-0809">Transit peptide</keyword>
<dbReference type="GO" id="GO:0005739">
    <property type="term" value="C:mitochondrion"/>
    <property type="evidence" value="ECO:0007669"/>
    <property type="project" value="UniProtKB-SubCell"/>
</dbReference>
<comment type="similarity">
    <text evidence="2 9">Belongs to the ATPase inhibitor family.</text>
</comment>
<protein>
    <recommendedName>
        <fullName evidence="3 9">ATPase inhibitor, mitochondrial</fullName>
    </recommendedName>
    <alternativeName>
        <fullName evidence="9">ATP synthase F1 subunit epsilon</fullName>
    </alternativeName>
</protein>
<evidence type="ECO:0000256" key="1">
    <source>
        <dbReference type="ARBA" id="ARBA00004173"/>
    </source>
</evidence>
<dbReference type="AlphaFoldDB" id="A0A6I9HXJ5"/>
<proteinExistence type="inferred from homology"/>
<dbReference type="GeneID" id="102538106"/>
<evidence type="ECO:0000256" key="4">
    <source>
        <dbReference type="ARBA" id="ARBA00022946"/>
    </source>
</evidence>
<evidence type="ECO:0000256" key="8">
    <source>
        <dbReference type="ARBA" id="ARBA00046200"/>
    </source>
</evidence>
<dbReference type="OrthoDB" id="10045676at2759"/>